<feature type="transmembrane region" description="Helical" evidence="4">
    <location>
        <begin position="315"/>
        <end position="334"/>
    </location>
</feature>
<name>A0ABV5JA84_9BACT</name>
<feature type="transmembrane region" description="Helical" evidence="4">
    <location>
        <begin position="346"/>
        <end position="364"/>
    </location>
</feature>
<dbReference type="Pfam" id="PF00535">
    <property type="entry name" value="Glycos_transf_2"/>
    <property type="match status" value="1"/>
</dbReference>
<dbReference type="RefSeq" id="WP_290248142.1">
    <property type="nucleotide sequence ID" value="NZ_JAUFQT010000001.1"/>
</dbReference>
<keyword evidence="4" id="KW-0472">Membrane</keyword>
<dbReference type="EMBL" id="JBHMEW010000064">
    <property type="protein sequence ID" value="MFB9212834.1"/>
    <property type="molecule type" value="Genomic_DNA"/>
</dbReference>
<dbReference type="GO" id="GO:0016757">
    <property type="term" value="F:glycosyltransferase activity"/>
    <property type="evidence" value="ECO:0007669"/>
    <property type="project" value="UniProtKB-KW"/>
</dbReference>
<sequence>MIIASLWLAFLIATLIQFIYWILIYGRLSFFYKQNTTVSSDDKKEGVSIIIPARNEKKNLEKLIPLLFQQDYPNFEIIVVNDQSHDGTRFLLERLMTQFPKLRTVTIDYTPKHVTPKKYALTLGIKVAKNDVILLTDADCVPVSPNWIKSMSYPIRNQGKTFALGYGGYEIQKGFLNTLIQFETWLTALQYFSFALWKSPYMGVGRNLAYRRSFFMEKKAFNGLWQIMGGDDDLFINRYAHKKNTAVVIHPESITKSIPKTTIKEYYIQKKRHFQAGKHYRFADKLKIGIYAMSHLVFWASGLILLGIHREWEPISLLVGIIITRAFLQFSGLNGARMKLEGQGKVFWTMFFDLMYLSYFWIIGTKGYLSKTVRWK</sequence>
<evidence type="ECO:0000256" key="1">
    <source>
        <dbReference type="ARBA" id="ARBA00006739"/>
    </source>
</evidence>
<evidence type="ECO:0000256" key="2">
    <source>
        <dbReference type="ARBA" id="ARBA00022676"/>
    </source>
</evidence>
<dbReference type="SUPFAM" id="SSF53448">
    <property type="entry name" value="Nucleotide-diphospho-sugar transferases"/>
    <property type="match status" value="1"/>
</dbReference>
<comment type="caution">
    <text evidence="6">The sequence shown here is derived from an EMBL/GenBank/DDBJ whole genome shotgun (WGS) entry which is preliminary data.</text>
</comment>
<keyword evidence="4" id="KW-1133">Transmembrane helix</keyword>
<feature type="transmembrane region" description="Helical" evidence="4">
    <location>
        <begin position="6"/>
        <end position="25"/>
    </location>
</feature>
<dbReference type="InterPro" id="IPR029044">
    <property type="entry name" value="Nucleotide-diphossugar_trans"/>
</dbReference>
<comment type="similarity">
    <text evidence="1">Belongs to the glycosyltransferase 2 family.</text>
</comment>
<evidence type="ECO:0000256" key="4">
    <source>
        <dbReference type="SAM" id="Phobius"/>
    </source>
</evidence>
<dbReference type="Gene3D" id="3.90.550.10">
    <property type="entry name" value="Spore Coat Polysaccharide Biosynthesis Protein SpsA, Chain A"/>
    <property type="match status" value="1"/>
</dbReference>
<dbReference type="InterPro" id="IPR001173">
    <property type="entry name" value="Glyco_trans_2-like"/>
</dbReference>
<keyword evidence="3 6" id="KW-0808">Transferase</keyword>
<feature type="transmembrane region" description="Helical" evidence="4">
    <location>
        <begin position="288"/>
        <end position="309"/>
    </location>
</feature>
<organism evidence="6 7">
    <name type="scientific">Echinicola jeungdonensis</name>
    <dbReference type="NCBI Taxonomy" id="709343"/>
    <lineage>
        <taxon>Bacteria</taxon>
        <taxon>Pseudomonadati</taxon>
        <taxon>Bacteroidota</taxon>
        <taxon>Cytophagia</taxon>
        <taxon>Cytophagales</taxon>
        <taxon>Cyclobacteriaceae</taxon>
        <taxon>Echinicola</taxon>
    </lineage>
</organism>
<gene>
    <name evidence="6" type="ORF">ACFFUR_13545</name>
</gene>
<protein>
    <submittedName>
        <fullName evidence="6">Glycosyltransferase</fullName>
        <ecNumber evidence="6">2.4.-.-</ecNumber>
    </submittedName>
</protein>
<evidence type="ECO:0000313" key="6">
    <source>
        <dbReference type="EMBL" id="MFB9212834.1"/>
    </source>
</evidence>
<keyword evidence="4" id="KW-0812">Transmembrane</keyword>
<keyword evidence="2 6" id="KW-0328">Glycosyltransferase</keyword>
<dbReference type="EC" id="2.4.-.-" evidence="6"/>
<accession>A0ABV5JA84</accession>
<evidence type="ECO:0000313" key="7">
    <source>
        <dbReference type="Proteomes" id="UP001589654"/>
    </source>
</evidence>
<keyword evidence="7" id="KW-1185">Reference proteome</keyword>
<evidence type="ECO:0000259" key="5">
    <source>
        <dbReference type="Pfam" id="PF00535"/>
    </source>
</evidence>
<dbReference type="PANTHER" id="PTHR43630:SF1">
    <property type="entry name" value="POLY-BETA-1,6-N-ACETYL-D-GLUCOSAMINE SYNTHASE"/>
    <property type="match status" value="1"/>
</dbReference>
<evidence type="ECO:0000256" key="3">
    <source>
        <dbReference type="ARBA" id="ARBA00022679"/>
    </source>
</evidence>
<dbReference type="Proteomes" id="UP001589654">
    <property type="component" value="Unassembled WGS sequence"/>
</dbReference>
<feature type="domain" description="Glycosyltransferase 2-like" evidence="5">
    <location>
        <begin position="48"/>
        <end position="215"/>
    </location>
</feature>
<proteinExistence type="inferred from homology"/>
<dbReference type="PANTHER" id="PTHR43630">
    <property type="entry name" value="POLY-BETA-1,6-N-ACETYL-D-GLUCOSAMINE SYNTHASE"/>
    <property type="match status" value="1"/>
</dbReference>
<reference evidence="6 7" key="1">
    <citation type="submission" date="2024-09" db="EMBL/GenBank/DDBJ databases">
        <authorList>
            <person name="Sun Q."/>
            <person name="Mori K."/>
        </authorList>
    </citation>
    <scope>NUCLEOTIDE SEQUENCE [LARGE SCALE GENOMIC DNA]</scope>
    <source>
        <strain evidence="6 7">CECT 7682</strain>
    </source>
</reference>